<name>A0ABS4KB56_9FIRM</name>
<dbReference type="Proteomes" id="UP001519306">
    <property type="component" value="Unassembled WGS sequence"/>
</dbReference>
<proteinExistence type="predicted"/>
<feature type="transmembrane region" description="Helical" evidence="1">
    <location>
        <begin position="6"/>
        <end position="24"/>
    </location>
</feature>
<keyword evidence="1" id="KW-0472">Membrane</keyword>
<dbReference type="RefSeq" id="WP_210060309.1">
    <property type="nucleotide sequence ID" value="NZ_JAGGLJ010000004.1"/>
</dbReference>
<keyword evidence="1" id="KW-1133">Transmembrane helix</keyword>
<gene>
    <name evidence="2" type="ORF">J2Z71_000528</name>
</gene>
<comment type="caution">
    <text evidence="2">The sequence shown here is derived from an EMBL/GenBank/DDBJ whole genome shotgun (WGS) entry which is preliminary data.</text>
</comment>
<protein>
    <submittedName>
        <fullName evidence="2">Type II secretory pathway pseudopilin PulG</fullName>
    </submittedName>
</protein>
<reference evidence="2 3" key="1">
    <citation type="submission" date="2021-03" db="EMBL/GenBank/DDBJ databases">
        <title>Genomic Encyclopedia of Type Strains, Phase IV (KMG-IV): sequencing the most valuable type-strain genomes for metagenomic binning, comparative biology and taxonomic classification.</title>
        <authorList>
            <person name="Goeker M."/>
        </authorList>
    </citation>
    <scope>NUCLEOTIDE SEQUENCE [LARGE SCALE GENOMIC DNA]</scope>
    <source>
        <strain evidence="2 3">DSM 27563</strain>
    </source>
</reference>
<accession>A0ABS4KB56</accession>
<keyword evidence="1" id="KW-0812">Transmembrane</keyword>
<dbReference type="EMBL" id="JAGGLJ010000004">
    <property type="protein sequence ID" value="MBP2025003.1"/>
    <property type="molecule type" value="Genomic_DNA"/>
</dbReference>
<keyword evidence="3" id="KW-1185">Reference proteome</keyword>
<organism evidence="2 3">
    <name type="scientific">Peptoniphilus stercorisuis</name>
    <dbReference type="NCBI Taxonomy" id="1436965"/>
    <lineage>
        <taxon>Bacteria</taxon>
        <taxon>Bacillati</taxon>
        <taxon>Bacillota</taxon>
        <taxon>Tissierellia</taxon>
        <taxon>Tissierellales</taxon>
        <taxon>Peptoniphilaceae</taxon>
        <taxon>Peptoniphilus</taxon>
    </lineage>
</organism>
<sequence>MKKGYFLIESLLSIVLIVIVFTFLMPNIISSLKQDEFVEKEHYVINYTRNIMEDTIGKAYHKGDMKNETINNKDLKTYIIVEDLENNLKYIEVKTKRKGRKDVVFKKIIKNKGLYIN</sequence>
<evidence type="ECO:0000313" key="2">
    <source>
        <dbReference type="EMBL" id="MBP2025003.1"/>
    </source>
</evidence>
<evidence type="ECO:0000313" key="3">
    <source>
        <dbReference type="Proteomes" id="UP001519306"/>
    </source>
</evidence>
<evidence type="ECO:0000256" key="1">
    <source>
        <dbReference type="SAM" id="Phobius"/>
    </source>
</evidence>